<dbReference type="PANTHER" id="PTHR48079:SF6">
    <property type="entry name" value="NAD(P)-BINDING DOMAIN-CONTAINING PROTEIN-RELATED"/>
    <property type="match status" value="1"/>
</dbReference>
<organism evidence="1 2">
    <name type="scientific">Lasiodiplodia theobromae</name>
    <dbReference type="NCBI Taxonomy" id="45133"/>
    <lineage>
        <taxon>Eukaryota</taxon>
        <taxon>Fungi</taxon>
        <taxon>Dikarya</taxon>
        <taxon>Ascomycota</taxon>
        <taxon>Pezizomycotina</taxon>
        <taxon>Dothideomycetes</taxon>
        <taxon>Dothideomycetes incertae sedis</taxon>
        <taxon>Botryosphaeriales</taxon>
        <taxon>Botryosphaeriaceae</taxon>
        <taxon>Lasiodiplodia</taxon>
    </lineage>
</organism>
<dbReference type="PANTHER" id="PTHR48079">
    <property type="entry name" value="PROTEIN YEEZ"/>
    <property type="match status" value="1"/>
</dbReference>
<dbReference type="GO" id="GO:0005737">
    <property type="term" value="C:cytoplasm"/>
    <property type="evidence" value="ECO:0007669"/>
    <property type="project" value="TreeGrafter"/>
</dbReference>
<dbReference type="EMBL" id="VCHE01000137">
    <property type="protein sequence ID" value="KAB2570423.1"/>
    <property type="molecule type" value="Genomic_DNA"/>
</dbReference>
<dbReference type="OrthoDB" id="10262413at2759"/>
<evidence type="ECO:0000313" key="1">
    <source>
        <dbReference type="EMBL" id="KAB2570423.1"/>
    </source>
</evidence>
<dbReference type="InterPro" id="IPR036291">
    <property type="entry name" value="NAD(P)-bd_dom_sf"/>
</dbReference>
<reference evidence="1 2" key="1">
    <citation type="journal article" date="2019" name="Sci. Rep.">
        <title>A multi-omics analysis of the grapevine pathogen Lasiodiplodia theobromae reveals that temperature affects the expression of virulence- and pathogenicity-related genes.</title>
        <authorList>
            <person name="Felix C."/>
            <person name="Meneses R."/>
            <person name="Goncalves M.F.M."/>
            <person name="Tilleman L."/>
            <person name="Duarte A.S."/>
            <person name="Jorrin-Novo J.V."/>
            <person name="Van de Peer Y."/>
            <person name="Deforce D."/>
            <person name="Van Nieuwerburgh F."/>
            <person name="Esteves A.C."/>
            <person name="Alves A."/>
        </authorList>
    </citation>
    <scope>NUCLEOTIDE SEQUENCE [LARGE SCALE GENOMIC DNA]</scope>
    <source>
        <strain evidence="1 2">LA-SOL3</strain>
    </source>
</reference>
<dbReference type="AlphaFoldDB" id="A0A5N5CYJ1"/>
<dbReference type="SUPFAM" id="SSF51735">
    <property type="entry name" value="NAD(P)-binding Rossmann-fold domains"/>
    <property type="match status" value="1"/>
</dbReference>
<keyword evidence="2" id="KW-1185">Reference proteome</keyword>
<protein>
    <recommendedName>
        <fullName evidence="3">NAD-dependent epimerase/dehydratase domain-containing protein</fullName>
    </recommendedName>
</protein>
<dbReference type="InterPro" id="IPR051783">
    <property type="entry name" value="NAD(P)-dependent_oxidoreduct"/>
</dbReference>
<evidence type="ECO:0000313" key="2">
    <source>
        <dbReference type="Proteomes" id="UP000325902"/>
    </source>
</evidence>
<sequence>MSPMGNKILLTGATGYVGGTVLDQLIKNPAPSLRDLTFDVLIRGEESAQKLKAAYGSRVNLLQWKGLGDVEYIADTASNYDIVVNTGSGFIPAGARAFVDGLARRINAGHPMPWMLHISGCTNLGDKPFTEYADPDREFDDADPEKVYNFIKSEDERDPYPQRTTEVAVLTRAEETGVQAVSLTTPCIFGEGSGLFNRGGLVVPMAVRYVVEHGYGYKLTDTANFDWVHVQDLAALYVLIVRAILEREDRGVGYIPSGKRGIIFPAVARVLNLEIQQLALDAAFKAGVLPREDTPKEKEIRQESLQAIADEICAGQTAIAERGLAGHKGMKGTMAKKLFQWNPERLDDAWRQDFMDEIFALKEGKRETTFESCIGIKQKA</sequence>
<accession>A0A5N5CYJ1</accession>
<dbReference type="GO" id="GO:0004029">
    <property type="term" value="F:aldehyde dehydrogenase (NAD+) activity"/>
    <property type="evidence" value="ECO:0007669"/>
    <property type="project" value="TreeGrafter"/>
</dbReference>
<comment type="caution">
    <text evidence="1">The sequence shown here is derived from an EMBL/GenBank/DDBJ whole genome shotgun (WGS) entry which is preliminary data.</text>
</comment>
<dbReference type="Proteomes" id="UP000325902">
    <property type="component" value="Unassembled WGS sequence"/>
</dbReference>
<gene>
    <name evidence="1" type="ORF">DBV05_g10901</name>
</gene>
<name>A0A5N5CYJ1_9PEZI</name>
<proteinExistence type="predicted"/>
<dbReference type="Gene3D" id="3.40.50.720">
    <property type="entry name" value="NAD(P)-binding Rossmann-like Domain"/>
    <property type="match status" value="1"/>
</dbReference>
<evidence type="ECO:0008006" key="3">
    <source>
        <dbReference type="Google" id="ProtNLM"/>
    </source>
</evidence>